<sequence length="732" mass="83889">MRALCKQMYCPVCRADLNQVVFMNKHHLFKGIITHRFPRDRDTKIFFQNNRVRLEFNKLLQHQCALCLTRNSEGTFKMLQDHMRKDHELFYCELCLEHLKIFTSERKCYPRKDLAQHRRKGDADDTSYKGHPLCEFCDKRYFDNDELLKHLRRDHYFCHFCESSGVSNQYYDDYGNLKDHFQDSHYLCEEADCQFEQFSHAFASDIDLKAHRAAVHSKTFSKFQARQNRQIDVEINLPPRTRDRRGGGPTVGRGRAHLLRDDDDEEDTLRAMQASLQTSRAEEESKRRQKEEKVRKKNNNRKAPDEVYEQPYTDVRLSDPSFEESAKPRRNHSKVQAVEKTGHEDGKTKEEENVNVPVVRTDRDFPKLLDQEVDQTTPLVSSWGKPKMRVDDFPGLKPSAATTPSSSQSQTSGSWRPQKVGSLSEYPVLSGGGTTTTTKTGGSSKAAKTATVSQNVQSKPHNSKGGDSRQGQSVPRQVPPPSSAPKKKQVATNSQPPKFKAKPGEFPSLSSIATFLKNDSVPNRHPENVTDGRQSEWKRPTVERHTAPPKKEPKQKAPSSSFVPPEDYKDRNRALVHRIRKCLKDKDGGFDLFRTLSGQFRTNLLTAQDYYDKCLILLGDNFKKIFEELVSLLPDVEKQQELLRVHNERSSCKKSHQPDPGVLKISKNSSNAAWKDTPQNKHKTCTQCRQMVLLKDFEDHLNTHQDFPALTSSAPVKAKSGFQSQSAWGRMK</sequence>
<evidence type="ECO:0000256" key="1">
    <source>
        <dbReference type="SAM" id="MobiDB-lite"/>
    </source>
</evidence>
<proteinExistence type="predicted"/>
<dbReference type="PANTHER" id="PTHR22938">
    <property type="entry name" value="ZINC FINGER PROTEIN 598"/>
    <property type="match status" value="1"/>
</dbReference>
<feature type="region of interest" description="Disordered" evidence="1">
    <location>
        <begin position="231"/>
        <end position="567"/>
    </location>
</feature>
<dbReference type="InterPro" id="IPR013087">
    <property type="entry name" value="Znf_C2H2_type"/>
</dbReference>
<feature type="compositionally biased region" description="Low complexity" evidence="1">
    <location>
        <begin position="398"/>
        <end position="412"/>
    </location>
</feature>
<dbReference type="GO" id="GO:0072344">
    <property type="term" value="P:rescue of stalled ribosome"/>
    <property type="evidence" value="ECO:0007669"/>
    <property type="project" value="InterPro"/>
</dbReference>
<dbReference type="EMBL" id="MRZV01000203">
    <property type="protein sequence ID" value="PIK55709.1"/>
    <property type="molecule type" value="Genomic_DNA"/>
</dbReference>
<feature type="region of interest" description="Disordered" evidence="1">
    <location>
        <begin position="647"/>
        <end position="680"/>
    </location>
</feature>
<dbReference type="Proteomes" id="UP000230750">
    <property type="component" value="Unassembled WGS sequence"/>
</dbReference>
<organism evidence="3 4">
    <name type="scientific">Stichopus japonicus</name>
    <name type="common">Sea cucumber</name>
    <dbReference type="NCBI Taxonomy" id="307972"/>
    <lineage>
        <taxon>Eukaryota</taxon>
        <taxon>Metazoa</taxon>
        <taxon>Echinodermata</taxon>
        <taxon>Eleutherozoa</taxon>
        <taxon>Echinozoa</taxon>
        <taxon>Holothuroidea</taxon>
        <taxon>Aspidochirotacea</taxon>
        <taxon>Aspidochirotida</taxon>
        <taxon>Stichopodidae</taxon>
        <taxon>Apostichopus</taxon>
    </lineage>
</organism>
<dbReference type="GO" id="GO:0061630">
    <property type="term" value="F:ubiquitin protein ligase activity"/>
    <property type="evidence" value="ECO:0007669"/>
    <property type="project" value="InterPro"/>
</dbReference>
<feature type="compositionally biased region" description="Basic and acidic residues" evidence="1">
    <location>
        <begin position="340"/>
        <end position="352"/>
    </location>
</feature>
<keyword evidence="4" id="KW-1185">Reference proteome</keyword>
<dbReference type="SMART" id="SM00355">
    <property type="entry name" value="ZnF_C2H2"/>
    <property type="match status" value="5"/>
</dbReference>
<feature type="compositionally biased region" description="Basic and acidic residues" evidence="1">
    <location>
        <begin position="360"/>
        <end position="370"/>
    </location>
</feature>
<dbReference type="InterPro" id="IPR057634">
    <property type="entry name" value="PAH_ZNF598/HEL2"/>
</dbReference>
<dbReference type="AlphaFoldDB" id="A0A2G8L607"/>
<gene>
    <name evidence="3" type="ORF">BSL78_07369</name>
</gene>
<evidence type="ECO:0000313" key="3">
    <source>
        <dbReference type="EMBL" id="PIK55709.1"/>
    </source>
</evidence>
<feature type="domain" description="C2H2-type" evidence="2">
    <location>
        <begin position="134"/>
        <end position="155"/>
    </location>
</feature>
<evidence type="ECO:0000313" key="4">
    <source>
        <dbReference type="Proteomes" id="UP000230750"/>
    </source>
</evidence>
<protein>
    <submittedName>
        <fullName evidence="3">Putative zinc finger protein</fullName>
    </submittedName>
</protein>
<comment type="caution">
    <text evidence="3">The sequence shown here is derived from an EMBL/GenBank/DDBJ whole genome shotgun (WGS) entry which is preliminary data.</text>
</comment>
<feature type="compositionally biased region" description="Basic and acidic residues" evidence="1">
    <location>
        <begin position="280"/>
        <end position="294"/>
    </location>
</feature>
<reference evidence="3 4" key="1">
    <citation type="journal article" date="2017" name="PLoS Biol.">
        <title>The sea cucumber genome provides insights into morphological evolution and visceral regeneration.</title>
        <authorList>
            <person name="Zhang X."/>
            <person name="Sun L."/>
            <person name="Yuan J."/>
            <person name="Sun Y."/>
            <person name="Gao Y."/>
            <person name="Zhang L."/>
            <person name="Li S."/>
            <person name="Dai H."/>
            <person name="Hamel J.F."/>
            <person name="Liu C."/>
            <person name="Yu Y."/>
            <person name="Liu S."/>
            <person name="Lin W."/>
            <person name="Guo K."/>
            <person name="Jin S."/>
            <person name="Xu P."/>
            <person name="Storey K.B."/>
            <person name="Huan P."/>
            <person name="Zhang T."/>
            <person name="Zhou Y."/>
            <person name="Zhang J."/>
            <person name="Lin C."/>
            <person name="Li X."/>
            <person name="Xing L."/>
            <person name="Huo D."/>
            <person name="Sun M."/>
            <person name="Wang L."/>
            <person name="Mercier A."/>
            <person name="Li F."/>
            <person name="Yang H."/>
            <person name="Xiang J."/>
        </authorList>
    </citation>
    <scope>NUCLEOTIDE SEQUENCE [LARGE SCALE GENOMIC DNA]</scope>
    <source>
        <strain evidence="3">Shaxun</strain>
        <tissue evidence="3">Muscle</tissue>
    </source>
</reference>
<dbReference type="PANTHER" id="PTHR22938:SF0">
    <property type="entry name" value="E3 UBIQUITIN-PROTEIN LIGASE ZNF598"/>
    <property type="match status" value="1"/>
</dbReference>
<evidence type="ECO:0000259" key="2">
    <source>
        <dbReference type="PROSITE" id="PS00028"/>
    </source>
</evidence>
<dbReference type="STRING" id="307972.A0A2G8L607"/>
<name>A0A2G8L607_STIJA</name>
<dbReference type="InterPro" id="IPR044288">
    <property type="entry name" value="ZNF598/HEL2"/>
</dbReference>
<feature type="compositionally biased region" description="Low complexity" evidence="1">
    <location>
        <begin position="435"/>
        <end position="451"/>
    </location>
</feature>
<dbReference type="Pfam" id="PF25447">
    <property type="entry name" value="RING_ZNF598"/>
    <property type="match status" value="1"/>
</dbReference>
<accession>A0A2G8L607</accession>
<dbReference type="Pfam" id="PF23202">
    <property type="entry name" value="PAH_ZNF598"/>
    <property type="match status" value="1"/>
</dbReference>
<dbReference type="PROSITE" id="PS00028">
    <property type="entry name" value="ZINC_FINGER_C2H2_1"/>
    <property type="match status" value="1"/>
</dbReference>
<dbReference type="OrthoDB" id="3838338at2759"/>
<feature type="compositionally biased region" description="Basic and acidic residues" evidence="1">
    <location>
        <begin position="522"/>
        <end position="555"/>
    </location>
</feature>
<dbReference type="GO" id="GO:0043022">
    <property type="term" value="F:ribosome binding"/>
    <property type="evidence" value="ECO:0007669"/>
    <property type="project" value="TreeGrafter"/>
</dbReference>
<dbReference type="GO" id="GO:0016567">
    <property type="term" value="P:protein ubiquitination"/>
    <property type="evidence" value="ECO:0007669"/>
    <property type="project" value="TreeGrafter"/>
</dbReference>